<feature type="domain" description="Response regulatory" evidence="9">
    <location>
        <begin position="3719"/>
        <end position="3839"/>
    </location>
</feature>
<feature type="domain" description="HAMP" evidence="10">
    <location>
        <begin position="512"/>
        <end position="564"/>
    </location>
</feature>
<feature type="domain" description="HAMP" evidence="10">
    <location>
        <begin position="3272"/>
        <end position="3324"/>
    </location>
</feature>
<dbReference type="Gene3D" id="3.30.565.10">
    <property type="entry name" value="Histidine kinase-like ATPase, C-terminal domain"/>
    <property type="match status" value="1"/>
</dbReference>
<dbReference type="CDD" id="cd06225">
    <property type="entry name" value="HAMP"/>
    <property type="match status" value="34"/>
</dbReference>
<keyword evidence="6" id="KW-0902">Two-component regulatory system</keyword>
<feature type="domain" description="HAMP" evidence="10">
    <location>
        <begin position="1708"/>
        <end position="1760"/>
    </location>
</feature>
<feature type="modified residue" description="4-aspartylphosphate" evidence="7">
    <location>
        <position position="3768"/>
    </location>
</feature>
<dbReference type="PRINTS" id="PR00344">
    <property type="entry name" value="BCTRLSENSOR"/>
</dbReference>
<feature type="domain" description="HAMP" evidence="10">
    <location>
        <begin position="696"/>
        <end position="748"/>
    </location>
</feature>
<dbReference type="Gene3D" id="3.40.50.2300">
    <property type="match status" value="1"/>
</dbReference>
<dbReference type="SUPFAM" id="SSF47384">
    <property type="entry name" value="Homodimeric domain of signal transducing histidine kinase"/>
    <property type="match status" value="1"/>
</dbReference>
<feature type="domain" description="HAMP" evidence="10">
    <location>
        <begin position="1064"/>
        <end position="1116"/>
    </location>
</feature>
<feature type="domain" description="HAMP" evidence="10">
    <location>
        <begin position="1892"/>
        <end position="1944"/>
    </location>
</feature>
<keyword evidence="5" id="KW-0418">Kinase</keyword>
<feature type="domain" description="HAMP" evidence="10">
    <location>
        <begin position="2352"/>
        <end position="2404"/>
    </location>
</feature>
<dbReference type="CDD" id="cd00082">
    <property type="entry name" value="HisKA"/>
    <property type="match status" value="1"/>
</dbReference>
<evidence type="ECO:0000259" key="10">
    <source>
        <dbReference type="PROSITE" id="PS50885"/>
    </source>
</evidence>
<dbReference type="PANTHER" id="PTHR45339">
    <property type="entry name" value="HYBRID SIGNAL TRANSDUCTION HISTIDINE KINASE J"/>
    <property type="match status" value="1"/>
</dbReference>
<dbReference type="Gene3D" id="1.10.8.500">
    <property type="entry name" value="HAMP domain in histidine kinase"/>
    <property type="match status" value="1"/>
</dbReference>
<dbReference type="PROSITE" id="PS50109">
    <property type="entry name" value="HIS_KIN"/>
    <property type="match status" value="1"/>
</dbReference>
<dbReference type="Pfam" id="PF00072">
    <property type="entry name" value="Response_reg"/>
    <property type="match status" value="1"/>
</dbReference>
<feature type="domain" description="HAMP" evidence="10">
    <location>
        <begin position="236"/>
        <end position="288"/>
    </location>
</feature>
<reference evidence="11 12" key="1">
    <citation type="submission" date="2024-04" db="EMBL/GenBank/DDBJ databases">
        <title>Symmetric and asymmetric DNA N6-adenine methylation regulates different biological responses in Mucorales.</title>
        <authorList>
            <consortium name="Lawrence Berkeley National Laboratory"/>
            <person name="Lax C."/>
            <person name="Mondo S.J."/>
            <person name="Osorio-Concepcion M."/>
            <person name="Muszewska A."/>
            <person name="Corrochano-Luque M."/>
            <person name="Gutierrez G."/>
            <person name="Riley R."/>
            <person name="Lipzen A."/>
            <person name="Guo J."/>
            <person name="Hundley H."/>
            <person name="Amirebrahimi M."/>
            <person name="Ng V."/>
            <person name="Lorenzo-Gutierrez D."/>
            <person name="Binder U."/>
            <person name="Yang J."/>
            <person name="Song Y."/>
            <person name="Canovas D."/>
            <person name="Navarro E."/>
            <person name="Freitag M."/>
            <person name="Gabaldon T."/>
            <person name="Grigoriev I.V."/>
            <person name="Corrochano L.M."/>
            <person name="Nicolas F.E."/>
            <person name="Garre V."/>
        </authorList>
    </citation>
    <scope>NUCLEOTIDE SEQUENCE [LARGE SCALE GENOMIC DNA]</scope>
    <source>
        <strain evidence="11 12">L51</strain>
    </source>
</reference>
<feature type="domain" description="HAMP" evidence="10">
    <location>
        <begin position="1800"/>
        <end position="1852"/>
    </location>
</feature>
<dbReference type="InterPro" id="IPR003594">
    <property type="entry name" value="HATPase_dom"/>
</dbReference>
<dbReference type="SUPFAM" id="SSF55874">
    <property type="entry name" value="ATPase domain of HSP90 chaperone/DNA topoisomerase II/histidine kinase"/>
    <property type="match status" value="1"/>
</dbReference>
<accession>A0ABR3B4N6</accession>
<evidence type="ECO:0000256" key="4">
    <source>
        <dbReference type="ARBA" id="ARBA00022679"/>
    </source>
</evidence>
<keyword evidence="3 7" id="KW-0597">Phosphoprotein</keyword>
<feature type="domain" description="HAMP" evidence="10">
    <location>
        <begin position="1432"/>
        <end position="1484"/>
    </location>
</feature>
<dbReference type="Gene3D" id="1.10.287.950">
    <property type="entry name" value="Methyl-accepting chemotaxis protein"/>
    <property type="match status" value="1"/>
</dbReference>
<proteinExistence type="predicted"/>
<name>A0ABR3B4N6_PHYBL</name>
<dbReference type="PANTHER" id="PTHR45339:SF1">
    <property type="entry name" value="HYBRID SIGNAL TRANSDUCTION HISTIDINE KINASE J"/>
    <property type="match status" value="1"/>
</dbReference>
<feature type="domain" description="HAMP" evidence="10">
    <location>
        <begin position="972"/>
        <end position="1024"/>
    </location>
</feature>
<feature type="domain" description="HAMP" evidence="10">
    <location>
        <begin position="2260"/>
        <end position="2312"/>
    </location>
</feature>
<evidence type="ECO:0000256" key="2">
    <source>
        <dbReference type="ARBA" id="ARBA00012438"/>
    </source>
</evidence>
<protein>
    <recommendedName>
        <fullName evidence="2">histidine kinase</fullName>
        <ecNumber evidence="2">2.7.13.3</ecNumber>
    </recommendedName>
</protein>
<comment type="caution">
    <text evidence="11">The sequence shown here is derived from an EMBL/GenBank/DDBJ whole genome shotgun (WGS) entry which is preliminary data.</text>
</comment>
<dbReference type="CDD" id="cd16922">
    <property type="entry name" value="HATPase_EvgS-ArcB-TorS-like"/>
    <property type="match status" value="1"/>
</dbReference>
<dbReference type="InterPro" id="IPR003661">
    <property type="entry name" value="HisK_dim/P_dom"/>
</dbReference>
<feature type="domain" description="HAMP" evidence="10">
    <location>
        <begin position="1616"/>
        <end position="1668"/>
    </location>
</feature>
<dbReference type="InterPro" id="IPR003660">
    <property type="entry name" value="HAMP_dom"/>
</dbReference>
<evidence type="ECO:0000259" key="8">
    <source>
        <dbReference type="PROSITE" id="PS50109"/>
    </source>
</evidence>
<dbReference type="CDD" id="cd17546">
    <property type="entry name" value="REC_hyHK_CKI1_RcsC-like"/>
    <property type="match status" value="1"/>
</dbReference>
<keyword evidence="4" id="KW-0808">Transferase</keyword>
<dbReference type="Pfam" id="PF00672">
    <property type="entry name" value="HAMP"/>
    <property type="match status" value="31"/>
</dbReference>
<keyword evidence="12" id="KW-1185">Reference proteome</keyword>
<evidence type="ECO:0000313" key="11">
    <source>
        <dbReference type="EMBL" id="KAL0090226.1"/>
    </source>
</evidence>
<dbReference type="Gene3D" id="1.10.287.130">
    <property type="match status" value="1"/>
</dbReference>
<dbReference type="Pfam" id="PF02518">
    <property type="entry name" value="HATPase_c"/>
    <property type="match status" value="1"/>
</dbReference>
<feature type="domain" description="HAMP" evidence="10">
    <location>
        <begin position="2720"/>
        <end position="2772"/>
    </location>
</feature>
<dbReference type="SUPFAM" id="SSF52172">
    <property type="entry name" value="CheY-like"/>
    <property type="match status" value="1"/>
</dbReference>
<feature type="domain" description="HAMP" evidence="10">
    <location>
        <begin position="788"/>
        <end position="840"/>
    </location>
</feature>
<evidence type="ECO:0000256" key="3">
    <source>
        <dbReference type="ARBA" id="ARBA00022553"/>
    </source>
</evidence>
<feature type="domain" description="HAMP" evidence="10">
    <location>
        <begin position="2904"/>
        <end position="2956"/>
    </location>
</feature>
<dbReference type="PROSITE" id="PS50110">
    <property type="entry name" value="RESPONSE_REGULATORY"/>
    <property type="match status" value="1"/>
</dbReference>
<feature type="domain" description="HAMP" evidence="10">
    <location>
        <begin position="328"/>
        <end position="380"/>
    </location>
</feature>
<feature type="domain" description="HAMP" evidence="10">
    <location>
        <begin position="604"/>
        <end position="656"/>
    </location>
</feature>
<dbReference type="InterPro" id="IPR005467">
    <property type="entry name" value="His_kinase_dom"/>
</dbReference>
<feature type="domain" description="HAMP" evidence="10">
    <location>
        <begin position="2168"/>
        <end position="2220"/>
    </location>
</feature>
<feature type="domain" description="HAMP" evidence="10">
    <location>
        <begin position="2444"/>
        <end position="2496"/>
    </location>
</feature>
<dbReference type="EMBL" id="JBCLYO010000004">
    <property type="protein sequence ID" value="KAL0090226.1"/>
    <property type="molecule type" value="Genomic_DNA"/>
</dbReference>
<dbReference type="Pfam" id="PF00512">
    <property type="entry name" value="HisKA"/>
    <property type="match status" value="1"/>
</dbReference>
<dbReference type="SMART" id="SM00388">
    <property type="entry name" value="HisKA"/>
    <property type="match status" value="1"/>
</dbReference>
<dbReference type="SMART" id="SM00304">
    <property type="entry name" value="HAMP"/>
    <property type="match status" value="35"/>
</dbReference>
<evidence type="ECO:0000256" key="1">
    <source>
        <dbReference type="ARBA" id="ARBA00000085"/>
    </source>
</evidence>
<dbReference type="InterPro" id="IPR004358">
    <property type="entry name" value="Sig_transdc_His_kin-like_C"/>
</dbReference>
<dbReference type="SMART" id="SM00448">
    <property type="entry name" value="REC"/>
    <property type="match status" value="1"/>
</dbReference>
<feature type="domain" description="HAMP" evidence="10">
    <location>
        <begin position="1984"/>
        <end position="2036"/>
    </location>
</feature>
<dbReference type="SUPFAM" id="SSF58104">
    <property type="entry name" value="Methyl-accepting chemotaxis protein (MCP) signaling domain"/>
    <property type="match status" value="27"/>
</dbReference>
<feature type="domain" description="HAMP" evidence="10">
    <location>
        <begin position="2076"/>
        <end position="2128"/>
    </location>
</feature>
<dbReference type="Gene3D" id="1.20.120.1530">
    <property type="match status" value="27"/>
</dbReference>
<feature type="domain" description="Histidine kinase" evidence="8">
    <location>
        <begin position="3346"/>
        <end position="3567"/>
    </location>
</feature>
<dbReference type="Pfam" id="PF18947">
    <property type="entry name" value="HAMP_2"/>
    <property type="match status" value="3"/>
</dbReference>
<feature type="domain" description="HAMP" evidence="10">
    <location>
        <begin position="144"/>
        <end position="196"/>
    </location>
</feature>
<feature type="domain" description="HAMP" evidence="10">
    <location>
        <begin position="1156"/>
        <end position="1208"/>
    </location>
</feature>
<dbReference type="SMART" id="SM00387">
    <property type="entry name" value="HATPase_c"/>
    <property type="match status" value="1"/>
</dbReference>
<feature type="domain" description="HAMP" evidence="10">
    <location>
        <begin position="2536"/>
        <end position="2588"/>
    </location>
</feature>
<feature type="domain" description="HAMP" evidence="10">
    <location>
        <begin position="1524"/>
        <end position="1576"/>
    </location>
</feature>
<evidence type="ECO:0000256" key="5">
    <source>
        <dbReference type="ARBA" id="ARBA00022777"/>
    </source>
</evidence>
<evidence type="ECO:0000256" key="6">
    <source>
        <dbReference type="ARBA" id="ARBA00023012"/>
    </source>
</evidence>
<feature type="domain" description="HAMP" evidence="10">
    <location>
        <begin position="2812"/>
        <end position="2864"/>
    </location>
</feature>
<feature type="domain" description="HAMP" evidence="10">
    <location>
        <begin position="3180"/>
        <end position="3232"/>
    </location>
</feature>
<feature type="domain" description="HAMP" evidence="10">
    <location>
        <begin position="1340"/>
        <end position="1392"/>
    </location>
</feature>
<evidence type="ECO:0000259" key="9">
    <source>
        <dbReference type="PROSITE" id="PS50110"/>
    </source>
</evidence>
<feature type="domain" description="HAMP" evidence="10">
    <location>
        <begin position="420"/>
        <end position="472"/>
    </location>
</feature>
<comment type="catalytic activity">
    <reaction evidence="1">
        <text>ATP + protein L-histidine = ADP + protein N-phospho-L-histidine.</text>
        <dbReference type="EC" id="2.7.13.3"/>
    </reaction>
</comment>
<feature type="domain" description="HAMP" evidence="10">
    <location>
        <begin position="880"/>
        <end position="932"/>
    </location>
</feature>
<dbReference type="Proteomes" id="UP001448207">
    <property type="component" value="Unassembled WGS sequence"/>
</dbReference>
<evidence type="ECO:0000313" key="12">
    <source>
        <dbReference type="Proteomes" id="UP001448207"/>
    </source>
</evidence>
<feature type="domain" description="HAMP" evidence="10">
    <location>
        <begin position="1248"/>
        <end position="1300"/>
    </location>
</feature>
<sequence>MPTPPFTVASHATAYPVYFNALSPPLVPFPAATNQTSPDNIVCPDCVLQAVSVSSAIFAGILDKRITCNHERCVTRPTLPSAPINTLKNAVNAMADHLKLIADEVIYVAHETAVKGKLGVQARCEKECNGAWHNFVVNLNTMTTSHLEQVRDIADVSTAIARGDLSKTMTVPVKGETLLLKNTFNTMVNQLNMFASEVSRVAHEVGTEGKLGAQAKVEAADGIWKELTDNVNTMAANLTNQVRDIAKVSKSVAKGDLTKKVTVEVRGEMLDLKNTINTMVDQLSIFATEVTRVSLEVGTQGILGGQAIVKDVGGTWKDLTDNVNMMAFKITNQVRDIASVAKAVACGDLSKKVTASAQGEVLELITTMNRMVDQLTLFSAEVRRVSLEVGEEGKLGGQAHVKDVGGAWKDLTDNVNTMAANLTTQVRSIAEVTMAVAKGDLSKKIEVETRGEILDLKNTVNNMVDQLRVFSTEVTRVAKEVGTEGKLGGQAVVPNVDGTWKDLTENVNTMATNLTTQVRSIAVVTKAVATGDLSKKIMVDVSGEISDLKDTVNNMVDQLRVFASEVTRVAREVGTEGKLGGEAIVPSVSGTWKDLTDNVNTMAANLTTQVRSIAEVTKAVAKGDLSKKIDVETRGEILDLKNTVNNMVDQLNVFAAEVTRVAKEVGTDGKLGGQALVPNVDGTWMDLTDNVNQMAANLTTQVRSIAEVTKSVANGDLSKKIEVETRGEIQELKNTVNSMVDQLNVFAAEVTRVAKEVGTEGLLGGQAVVPNVGGTWMDLTDNVNHMAANLTTQVRSIAEVTKAVALGDLSKKIEVESGGEILDLKNIVNSMVDQLRVFASEVTRVSKEVGTEGKLGGQAKVEGVAGTWHELTDNVNIMAANLTSQVRSIAEVTKAVALGDLSKKIEVESGGEILDLKNIVNNMVDQLRIFASEVTRVSKEVGTEGKLGGQAMVEGVAGTWLDLTDNVNQMAANLTNQVRSIAEVTKAVALGDLSKKIEVESGGEILDLKNIVNNMVDQLRIFASEVTRVSKEVGTEGKLGGQAMVEGVAGTWLDLTDNVNQMAANLTSQVRSIAEVTKAVALGDLSKKIEVESGGEILDLKNIVNNMVDQLRIFASEVTRVSKEVGTEGKLGGQAMVEGVAGTWLNLTDNVNQMAANLTSQVRSIAEVTKAVALGDLSKKIEVESGGEILDLKNIVNNMVDQLRIFASEVTRVSKEVGTEGKLGGQAMVEGVAGTWLDLTDNVNQMAANLTSQVRSIAEVTKAVALGDLSKKIEVESGGEILDLKNIVNNMVDQLRIFASEVTRVSKEVGTEGKLGGQAMVEGVAGTWLDLTDNVNQMAANLTSQVRSIAEVTKAVALGDLSKKIEVESGGEILDLKNIVNNMVDQLRIFASEVTRVSKEVGTEGKLGGQAMVEGVAGTWLDLTDNVNQMAANLTNQVRSIAEVTKAVALGDLSKKIEVESGGEILDLKNIVNNMVDQLRIFASEVTRVSKEVGTEGKLGGQAMVEGVAGTWLDLTDNVNQMAANLTSQVRSIAEVTKAVALGDLSKKIEVESGGEILDLKNIVNNMVDQLRIFASEVTRVSKEVGTEGKLGGQAMVEGVAGTWLDLTDNVNQMAANLTSQVRSIAEVTKAVALGDLSKKIEVESGGEILDLKNIVNNMVDQLRIFASEVTRVSKEVGTEGKLGGQAMVEGVAGTWLDLTDNVNQMAANLTSQVRSIAEVTKAVALGDLSKKIEVESGGEILDLKNIVNNMVDQLRIFASEVTRVSKEVGTEGKLGGQAMVEGVAGTWLDLTDNVNQMAANLTNQVRSIAEVTKAVALGDLSKKIEVESGGEILDLKNIVNNMVDQLRIFASEVTRVSKEVGTEGKLGGQAMVEGVAGTWLNLTDNVNQMAANLTSQVRSIAEVTKAVALGDLSKKIEVESGGEILDLKNIVNNMVDQLRIFASEVTRVSKEVGTEGKLGGQAMVEGVAGTWLDLTDNVNQMAANLTSQVRSIAEVTKAVALGDLSKKIEVESGGEILDLKNIVNNMVDQLRIFASEVTRVSKEVGTEGKLGGQAMVEGVAGTWLDLTDNVNQMAANLTSQVRSIAEVTKAVALGDLSKKIEVESGGEILDLKNIVNNMVDQLRIFASEVTRVSKEVGTEGKLGGQAMVEGVAGTWLDLTDNVNQMAANLTNQVRSIAEVTKAVALGDLSKKIEVESGGEILDLKNIVNNMVDQLRIFASEVTRVSKEVGTEGKLGGQAMVEGVAGTWLDLTDNVNQMAANLTSQVRSIAEVTKAVALGDLSKKIEVESGGEILDLKNIVNNMVDQLRIFASEVTRVSKEVGTEGKLGGQAMVEGVAGTWLDLTDNVNQMAANLTSQVRSIAEVTKAVALGDLSKKIEVESGGEILDLKNIVNNMVDQLRIFASEVTRVSKEVGTEGKLGGQAKVEGVAGTWLDLTDNVNQMAANLTNQVRSIAEVTKAVALGDLSKKIDVESGGEILDLKNIVNNMVDQLRIFASEVTRVSKEVGTEGKLGGQAMVEGVAGTWLDLTDNVNQMAANLTSQVRSIAEVTKAVALGDLSKKIEVESGGEILDLKNIVNNMVDQLRIFASEVTRVSKEVGTEGKLGGQAMVEGVAGTWLDLTDNVNQMAANLTSQVRSIAEVTKAVALGDLSKKIEVESGGEILDLKNIVNNMVDQLRIFASEVTRVSKEVGTDGKLGGQAMVDGVAGTWMDLTDNVNTMAANLTTQVRSIAQVTKAVANGDLSKKIEVETRGEILDLKNTVNNMVDQLRVFAAEVTRVSKEVGTEGKLGGQAMVDGVAGTWMDLTDNVNTMAANLTTQVRSIALVTKAVALGDLSKKIEVETRGEILDLKNTVNNMVDQLRIFASEVTRVSKEVGTEGKLGGQAMVEGVAGTWLDLTDNVNIMAANLTNQVRSIAEVTKAVALGDLSKKIGVESGGEILDLKNIVNNMVDQLRIFASEVTRVSKEVGTEGKLGGQAMVEGVAGTWLDLTDNVNQMAANLTTQVRSIAEVTKAVANGDLSKKIDVETRGEIQDLKVTVNSMVDQLRVFASEVTRVAREVGTDGKLGGQAIVNGVAGTWMDLTDNVNTMAANLTTQVRSIAQVTKAVANGDLSKKIDVETRGEILDLKNTVNSMVDQLRIFAAEVTRVAREVGTEGILGGQATIVEVDGTWKDLTENVNLMASNLTDQLRAIAAVCKAVAQGDLSKKIEVEVHGEIAELKNTINTMVDQLSSFASEVTRVAREVGTEGKLGVQAQVMDVEGAWREITSNVNTMASNLTTQVRAFAQISAAATENDFSRLITVEASGEMDSLKTKINQMVGSLRDAIQKNQLARDAAELANRSKSEFLANMSHEIRTPMNGIIGMTTLTLETELTRQQRENLMIVSSLANNLLTIIDDILDISKIEAGRMMIEAIPFSLRASVFSVLKTLAVKANQKKLDLIYNMESTIPDQLIGDPLRLRQVITNLIGNAVKFTTQGEVVLRTRVTKTQGDHVILQLCVSDTGIGIQEDKLNVIFDTFCQADGSTTREYGGTGLGLSISRHLVQLMGGDLWVESKYGRGSEFYFTMNLKQVAMREDEVVKKMARFQNRHILFLDSMKDKTGMIDKITELGLKPFQVSSIEEATAVANANANRNKNAPFFDTVIVDKMSHAEKIREIVHLRYTPLVLIAPEIHLLNMKLCIDLGITAYINSPKNVPDLADALLPALESLAALPNDASKTVPLEILLAEDNVVNQKLAVRILEKFGHNVKIVPNGKLAVEAFESQKFDLILMDVQMPIMGGFEATQTIRRIERTSGPNRHIPIIALTAHAMIGDREKCLQAGMDEYVTKPLRFPDLISAIKKFAPQSAHMMLEKVQK</sequence>
<organism evidence="11 12">
    <name type="scientific">Phycomyces blakesleeanus</name>
    <dbReference type="NCBI Taxonomy" id="4837"/>
    <lineage>
        <taxon>Eukaryota</taxon>
        <taxon>Fungi</taxon>
        <taxon>Fungi incertae sedis</taxon>
        <taxon>Mucoromycota</taxon>
        <taxon>Mucoromycotina</taxon>
        <taxon>Mucoromycetes</taxon>
        <taxon>Mucorales</taxon>
        <taxon>Phycomycetaceae</taxon>
        <taxon>Phycomyces</taxon>
    </lineage>
</organism>
<feature type="domain" description="HAMP" evidence="10">
    <location>
        <begin position="2628"/>
        <end position="2680"/>
    </location>
</feature>
<feature type="domain" description="HAMP" evidence="10">
    <location>
        <begin position="3088"/>
        <end position="3140"/>
    </location>
</feature>
<dbReference type="EC" id="2.7.13.3" evidence="2"/>
<dbReference type="PROSITE" id="PS50885">
    <property type="entry name" value="HAMP"/>
    <property type="match status" value="35"/>
</dbReference>
<dbReference type="InterPro" id="IPR011006">
    <property type="entry name" value="CheY-like_superfamily"/>
</dbReference>
<evidence type="ECO:0000256" key="7">
    <source>
        <dbReference type="PROSITE-ProRule" id="PRU00169"/>
    </source>
</evidence>
<gene>
    <name evidence="11" type="ORF">J3Q64DRAFT_1696601</name>
</gene>
<dbReference type="InterPro" id="IPR036890">
    <property type="entry name" value="HATPase_C_sf"/>
</dbReference>
<dbReference type="InterPro" id="IPR001789">
    <property type="entry name" value="Sig_transdc_resp-reg_receiver"/>
</dbReference>
<feature type="domain" description="HAMP" evidence="10">
    <location>
        <begin position="2996"/>
        <end position="3048"/>
    </location>
</feature>
<dbReference type="InterPro" id="IPR036097">
    <property type="entry name" value="HisK_dim/P_sf"/>
</dbReference>